<dbReference type="OrthoDB" id="10691599at2759"/>
<comment type="caution">
    <text evidence="2">The sequence shown here is derived from an EMBL/GenBank/DDBJ whole genome shotgun (WGS) entry which is preliminary data.</text>
</comment>
<feature type="compositionally biased region" description="Basic and acidic residues" evidence="1">
    <location>
        <begin position="987"/>
        <end position="1003"/>
    </location>
</feature>
<sequence>MAEGSSRADGPAPSIDAISSLWEALADRTPRAREAVVDAAGAAVARARDEIQWAEPWASESIRLLVYLAAPDDTPGAQGAVDERALSHLERSTNAWDERAWADWIRERVLHARGPLATRGAGVMPSPSAALAARGASRLPILAGLARLAERLPPCALAVEGLLGAILAHMAAWLPSSHDGSEPDAPQHDALGPPLAREPGSCIHSLMRALAPRACAQLIRAAADGAADAPGGEDGDWLLLEPPGAHAAANAVYCAEMLGAQARLLEAMLAYLRRMHAGVSASAGSDECTGDGARPPHQHGWPPAADELTLLATLLARAAGELVARAEPDAAFAERLDEAEYMRALPAEFEPAPIVCARLGEGDDGGHARGAARWGGQIMAAAAAALAVEGAGTPADPYAKLPAAERAALQNEDERAQAGFERELRRAVGALRAAAAATESCAVALTLAVEGAGRASAEVRPSTLGPATRHRAAVRTARELRDVARRLLMCVAAQPFDCYCVLRYAPPQHLAARAAASLGSDARLPAGARARRELACAERARDRALAAARAARLARTRVRVLARGEVGGAASSLSESDGSDQEATVDGRIALRARSRPAGGPDPPTPPQPSQLDQMACADACAHALVLCHERLVALMGAGKAHGAGLTEVPRRAWQVGRCVYALAALVCGAKGTHELNRVALSMAAASTGRRERGAAAGARLVAAAGALPVGLGGCSAARRTAIAAEPSGVRLLVLLARAAQSAHLPSRAHGAAALAHALGALSPALVEWDFALCQYALTAPLTVREMPQLRAALPALPALARVADAAPTASASRGAHGELVELLIAELRHNERRPEQRRAWLRTGAQLAAAIAPDALSRRAHEALDCGLDAAAACATDLLGSPTRGERRAQCAADVTLAFELVDAIARSAWPRLGAHAVRVLERALPILARAVPLMAVEHRPPCEKAFASLVRALWLCEPIAACAALDVARAELARMSAPRRSRTAGGEHDQVHDASREEARAARHRCAREAAAAVERVRAIALADKGA</sequence>
<keyword evidence="3" id="KW-1185">Reference proteome</keyword>
<accession>A0A8J6CD07</accession>
<evidence type="ECO:0000256" key="1">
    <source>
        <dbReference type="SAM" id="MobiDB-lite"/>
    </source>
</evidence>
<dbReference type="Proteomes" id="UP000751190">
    <property type="component" value="Unassembled WGS sequence"/>
</dbReference>
<evidence type="ECO:0000313" key="2">
    <source>
        <dbReference type="EMBL" id="KAG8470452.1"/>
    </source>
</evidence>
<gene>
    <name evidence="2" type="ORF">KFE25_008873</name>
</gene>
<reference evidence="2" key="1">
    <citation type="submission" date="2021-05" db="EMBL/GenBank/DDBJ databases">
        <title>The genome of the haptophyte Pavlova lutheri (Diacronema luteri, Pavlovales) - a model for lipid biosynthesis in eukaryotic algae.</title>
        <authorList>
            <person name="Hulatt C.J."/>
            <person name="Posewitz M.C."/>
        </authorList>
    </citation>
    <scope>NUCLEOTIDE SEQUENCE</scope>
    <source>
        <strain evidence="2">NIVA-4/92</strain>
    </source>
</reference>
<evidence type="ECO:0000313" key="3">
    <source>
        <dbReference type="Proteomes" id="UP000751190"/>
    </source>
</evidence>
<organism evidence="2 3">
    <name type="scientific">Diacronema lutheri</name>
    <name type="common">Unicellular marine alga</name>
    <name type="synonym">Monochrysis lutheri</name>
    <dbReference type="NCBI Taxonomy" id="2081491"/>
    <lineage>
        <taxon>Eukaryota</taxon>
        <taxon>Haptista</taxon>
        <taxon>Haptophyta</taxon>
        <taxon>Pavlovophyceae</taxon>
        <taxon>Pavlovales</taxon>
        <taxon>Pavlovaceae</taxon>
        <taxon>Diacronema</taxon>
    </lineage>
</organism>
<proteinExistence type="predicted"/>
<dbReference type="AlphaFoldDB" id="A0A8J6CD07"/>
<feature type="compositionally biased region" description="Pro residues" evidence="1">
    <location>
        <begin position="600"/>
        <end position="609"/>
    </location>
</feature>
<feature type="region of interest" description="Disordered" evidence="1">
    <location>
        <begin position="593"/>
        <end position="612"/>
    </location>
</feature>
<feature type="region of interest" description="Disordered" evidence="1">
    <location>
        <begin position="978"/>
        <end position="1004"/>
    </location>
</feature>
<name>A0A8J6CD07_DIALT</name>
<dbReference type="EMBL" id="JAGTXO010000001">
    <property type="protein sequence ID" value="KAG8470452.1"/>
    <property type="molecule type" value="Genomic_DNA"/>
</dbReference>
<protein>
    <submittedName>
        <fullName evidence="2">Uncharacterized protein</fullName>
    </submittedName>
</protein>